<evidence type="ECO:0000259" key="3">
    <source>
        <dbReference type="PROSITE" id="PS50846"/>
    </source>
</evidence>
<sequence>MASLDESCTITIEGMTCQSCVNSIESNICKVNGVKGIKVNLEKKEAIVGIDKMSNLSPLKVAELISDMGFDAKPAISTSSSGVSTMTKDSSQGPEYCETYEEESALISGNPDPVIHPAQPSRNIFGSRISSNVYSNDLWQVL</sequence>
<evidence type="ECO:0000313" key="4">
    <source>
        <dbReference type="EMBL" id="KAK3929335.1"/>
    </source>
</evidence>
<reference evidence="4" key="1">
    <citation type="submission" date="2021-07" db="EMBL/GenBank/DDBJ databases">
        <authorList>
            <person name="Catto M.A."/>
            <person name="Jacobson A."/>
            <person name="Kennedy G."/>
            <person name="Labadie P."/>
            <person name="Hunt B.G."/>
            <person name="Srinivasan R."/>
        </authorList>
    </citation>
    <scope>NUCLEOTIDE SEQUENCE</scope>
    <source>
        <strain evidence="4">PL_HMW_Pooled</strain>
        <tissue evidence="4">Head</tissue>
    </source>
</reference>
<dbReference type="Pfam" id="PF00403">
    <property type="entry name" value="HMA"/>
    <property type="match status" value="1"/>
</dbReference>
<evidence type="ECO:0000256" key="2">
    <source>
        <dbReference type="ARBA" id="ARBA00022796"/>
    </source>
</evidence>
<dbReference type="FunFam" id="3.30.70.100:FF:000001">
    <property type="entry name" value="ATPase copper transporting beta"/>
    <property type="match status" value="1"/>
</dbReference>
<name>A0AAE1HXR7_9NEOP</name>
<dbReference type="CDD" id="cd00371">
    <property type="entry name" value="HMA"/>
    <property type="match status" value="1"/>
</dbReference>
<dbReference type="EMBL" id="JAHWGI010001396">
    <property type="protein sequence ID" value="KAK3929335.1"/>
    <property type="molecule type" value="Genomic_DNA"/>
</dbReference>
<dbReference type="GO" id="GO:0046872">
    <property type="term" value="F:metal ion binding"/>
    <property type="evidence" value="ECO:0007669"/>
    <property type="project" value="UniProtKB-KW"/>
</dbReference>
<dbReference type="Proteomes" id="UP001219518">
    <property type="component" value="Unassembled WGS sequence"/>
</dbReference>
<keyword evidence="2" id="KW-0186">Copper</keyword>
<evidence type="ECO:0000313" key="5">
    <source>
        <dbReference type="Proteomes" id="UP001219518"/>
    </source>
</evidence>
<keyword evidence="2" id="KW-0187">Copper transport</keyword>
<dbReference type="InterPro" id="IPR036163">
    <property type="entry name" value="HMA_dom_sf"/>
</dbReference>
<accession>A0AAE1HXR7</accession>
<dbReference type="PANTHER" id="PTHR46594:SF4">
    <property type="entry name" value="P-TYPE CATION-TRANSPORTING ATPASE"/>
    <property type="match status" value="1"/>
</dbReference>
<keyword evidence="1" id="KW-0479">Metal-binding</keyword>
<reference evidence="4" key="2">
    <citation type="journal article" date="2023" name="BMC Genomics">
        <title>Pest status, molecular evolution, and epigenetic factors derived from the genome assembly of Frankliniella fusca, a thysanopteran phytovirus vector.</title>
        <authorList>
            <person name="Catto M.A."/>
            <person name="Labadie P.E."/>
            <person name="Jacobson A.L."/>
            <person name="Kennedy G.G."/>
            <person name="Srinivasan R."/>
            <person name="Hunt B.G."/>
        </authorList>
    </citation>
    <scope>NUCLEOTIDE SEQUENCE</scope>
    <source>
        <strain evidence="4">PL_HMW_Pooled</strain>
    </source>
</reference>
<dbReference type="GO" id="GO:0006825">
    <property type="term" value="P:copper ion transport"/>
    <property type="evidence" value="ECO:0007669"/>
    <property type="project" value="UniProtKB-KW"/>
</dbReference>
<comment type="caution">
    <text evidence="4">The sequence shown here is derived from an EMBL/GenBank/DDBJ whole genome shotgun (WGS) entry which is preliminary data.</text>
</comment>
<organism evidence="4 5">
    <name type="scientific">Frankliniella fusca</name>
    <dbReference type="NCBI Taxonomy" id="407009"/>
    <lineage>
        <taxon>Eukaryota</taxon>
        <taxon>Metazoa</taxon>
        <taxon>Ecdysozoa</taxon>
        <taxon>Arthropoda</taxon>
        <taxon>Hexapoda</taxon>
        <taxon>Insecta</taxon>
        <taxon>Pterygota</taxon>
        <taxon>Neoptera</taxon>
        <taxon>Paraneoptera</taxon>
        <taxon>Thysanoptera</taxon>
        <taxon>Terebrantia</taxon>
        <taxon>Thripoidea</taxon>
        <taxon>Thripidae</taxon>
        <taxon>Frankliniella</taxon>
    </lineage>
</organism>
<dbReference type="PROSITE" id="PS01047">
    <property type="entry name" value="HMA_1"/>
    <property type="match status" value="1"/>
</dbReference>
<dbReference type="PANTHER" id="PTHR46594">
    <property type="entry name" value="P-TYPE CATION-TRANSPORTING ATPASE"/>
    <property type="match status" value="1"/>
</dbReference>
<proteinExistence type="predicted"/>
<dbReference type="InterPro" id="IPR006121">
    <property type="entry name" value="HMA_dom"/>
</dbReference>
<protein>
    <submittedName>
        <fullName evidence="4">Copper-transporting ATPase 1</fullName>
    </submittedName>
</protein>
<keyword evidence="5" id="KW-1185">Reference proteome</keyword>
<dbReference type="PROSITE" id="PS50846">
    <property type="entry name" value="HMA_2"/>
    <property type="match status" value="1"/>
</dbReference>
<dbReference type="Gene3D" id="3.30.70.100">
    <property type="match status" value="1"/>
</dbReference>
<dbReference type="InterPro" id="IPR017969">
    <property type="entry name" value="Heavy-metal-associated_CS"/>
</dbReference>
<keyword evidence="2" id="KW-0813">Transport</keyword>
<gene>
    <name evidence="4" type="ORF">KUF71_017795</name>
</gene>
<feature type="domain" description="HMA" evidence="3">
    <location>
        <begin position="6"/>
        <end position="73"/>
    </location>
</feature>
<keyword evidence="2" id="KW-0406">Ion transport</keyword>
<evidence type="ECO:0000256" key="1">
    <source>
        <dbReference type="ARBA" id="ARBA00022723"/>
    </source>
</evidence>
<dbReference type="SUPFAM" id="SSF55008">
    <property type="entry name" value="HMA, heavy metal-associated domain"/>
    <property type="match status" value="1"/>
</dbReference>
<dbReference type="AlphaFoldDB" id="A0AAE1HXR7"/>